<dbReference type="PROSITE" id="PS50109">
    <property type="entry name" value="HIS_KIN"/>
    <property type="match status" value="1"/>
</dbReference>
<dbReference type="PANTHER" id="PTHR24421:SF10">
    <property type="entry name" value="NITRATE_NITRITE SENSOR PROTEIN NARQ"/>
    <property type="match status" value="1"/>
</dbReference>
<dbReference type="Proteomes" id="UP001183648">
    <property type="component" value="Unassembled WGS sequence"/>
</dbReference>
<evidence type="ECO:0000256" key="16">
    <source>
        <dbReference type="ARBA" id="ARBA00023014"/>
    </source>
</evidence>
<keyword evidence="14" id="KW-0408">Iron</keyword>
<keyword evidence="13" id="KW-0067">ATP-binding</keyword>
<dbReference type="Pfam" id="PF02518">
    <property type="entry name" value="HATPase_c"/>
    <property type="match status" value="1"/>
</dbReference>
<comment type="catalytic activity">
    <reaction evidence="1">
        <text>ATP + protein L-histidine = ADP + protein N-phospho-L-histidine.</text>
        <dbReference type="EC" id="2.7.13.3"/>
    </reaction>
</comment>
<evidence type="ECO:0000256" key="3">
    <source>
        <dbReference type="ARBA" id="ARBA00004496"/>
    </source>
</evidence>
<evidence type="ECO:0000256" key="1">
    <source>
        <dbReference type="ARBA" id="ARBA00000085"/>
    </source>
</evidence>
<feature type="transmembrane region" description="Helical" evidence="19">
    <location>
        <begin position="70"/>
        <end position="92"/>
    </location>
</feature>
<dbReference type="InterPro" id="IPR003594">
    <property type="entry name" value="HATPase_dom"/>
</dbReference>
<keyword evidence="16" id="KW-0411">Iron-sulfur</keyword>
<keyword evidence="8" id="KW-0597">Phosphoprotein</keyword>
<evidence type="ECO:0000256" key="13">
    <source>
        <dbReference type="ARBA" id="ARBA00022840"/>
    </source>
</evidence>
<comment type="subcellular location">
    <subcellularLocation>
        <location evidence="3">Cytoplasm</location>
    </subcellularLocation>
</comment>
<gene>
    <name evidence="21" type="ORF">J2S63_001616</name>
</gene>
<dbReference type="SUPFAM" id="SSF55781">
    <property type="entry name" value="GAF domain-like"/>
    <property type="match status" value="1"/>
</dbReference>
<dbReference type="SUPFAM" id="SSF55874">
    <property type="entry name" value="ATPase domain of HSP90 chaperone/DNA topoisomerase II/histidine kinase"/>
    <property type="match status" value="1"/>
</dbReference>
<feature type="transmembrane region" description="Helical" evidence="19">
    <location>
        <begin position="220"/>
        <end position="241"/>
    </location>
</feature>
<dbReference type="InterPro" id="IPR004358">
    <property type="entry name" value="Sig_transdc_His_kin-like_C"/>
</dbReference>
<evidence type="ECO:0000256" key="4">
    <source>
        <dbReference type="ARBA" id="ARBA00012438"/>
    </source>
</evidence>
<keyword evidence="10" id="KW-0479">Metal-binding</keyword>
<evidence type="ECO:0000256" key="14">
    <source>
        <dbReference type="ARBA" id="ARBA00023004"/>
    </source>
</evidence>
<feature type="transmembrane region" description="Helical" evidence="19">
    <location>
        <begin position="247"/>
        <end position="265"/>
    </location>
</feature>
<dbReference type="RefSeq" id="WP_310301015.1">
    <property type="nucleotide sequence ID" value="NZ_BAAAPS010000008.1"/>
</dbReference>
<keyword evidence="19" id="KW-0472">Membrane</keyword>
<proteinExistence type="predicted"/>
<evidence type="ECO:0000256" key="8">
    <source>
        <dbReference type="ARBA" id="ARBA00022553"/>
    </source>
</evidence>
<dbReference type="Pfam" id="PF07730">
    <property type="entry name" value="HisKA_3"/>
    <property type="match status" value="1"/>
</dbReference>
<keyword evidence="15" id="KW-0902">Two-component regulatory system</keyword>
<dbReference type="Gene3D" id="3.30.565.10">
    <property type="entry name" value="Histidine kinase-like ATPase, C-terminal domain"/>
    <property type="match status" value="1"/>
</dbReference>
<evidence type="ECO:0000256" key="17">
    <source>
        <dbReference type="ARBA" id="ARBA00024827"/>
    </source>
</evidence>
<dbReference type="SMART" id="SM00387">
    <property type="entry name" value="HATPase_c"/>
    <property type="match status" value="1"/>
</dbReference>
<evidence type="ECO:0000256" key="10">
    <source>
        <dbReference type="ARBA" id="ARBA00022723"/>
    </source>
</evidence>
<dbReference type="InterPro" id="IPR011712">
    <property type="entry name" value="Sig_transdc_His_kin_sub3_dim/P"/>
</dbReference>
<dbReference type="Gene3D" id="3.30.450.40">
    <property type="match status" value="1"/>
</dbReference>
<evidence type="ECO:0000313" key="21">
    <source>
        <dbReference type="EMBL" id="MDR7362063.1"/>
    </source>
</evidence>
<keyword evidence="12 21" id="KW-0418">Kinase</keyword>
<feature type="transmembrane region" description="Helical" evidence="19">
    <location>
        <begin position="140"/>
        <end position="159"/>
    </location>
</feature>
<dbReference type="InterPro" id="IPR050482">
    <property type="entry name" value="Sensor_HK_TwoCompSys"/>
</dbReference>
<protein>
    <recommendedName>
        <fullName evidence="5">Oxygen sensor histidine kinase NreB</fullName>
        <ecNumber evidence="4">2.7.13.3</ecNumber>
    </recommendedName>
    <alternativeName>
        <fullName evidence="18">Nitrogen regulation protein B</fullName>
    </alternativeName>
</protein>
<feature type="transmembrane region" description="Helical" evidence="19">
    <location>
        <begin position="104"/>
        <end position="128"/>
    </location>
</feature>
<keyword evidence="9" id="KW-0808">Transferase</keyword>
<dbReference type="CDD" id="cd16917">
    <property type="entry name" value="HATPase_UhpB-NarQ-NarX-like"/>
    <property type="match status" value="1"/>
</dbReference>
<evidence type="ECO:0000313" key="22">
    <source>
        <dbReference type="Proteomes" id="UP001183648"/>
    </source>
</evidence>
<dbReference type="InterPro" id="IPR005467">
    <property type="entry name" value="His_kinase_dom"/>
</dbReference>
<keyword evidence="22" id="KW-1185">Reference proteome</keyword>
<organism evidence="21 22">
    <name type="scientific">Nocardioides marmoribigeumensis</name>
    <dbReference type="NCBI Taxonomy" id="433649"/>
    <lineage>
        <taxon>Bacteria</taxon>
        <taxon>Bacillati</taxon>
        <taxon>Actinomycetota</taxon>
        <taxon>Actinomycetes</taxon>
        <taxon>Propionibacteriales</taxon>
        <taxon>Nocardioidaceae</taxon>
        <taxon>Nocardioides</taxon>
    </lineage>
</organism>
<evidence type="ECO:0000256" key="15">
    <source>
        <dbReference type="ARBA" id="ARBA00023012"/>
    </source>
</evidence>
<keyword evidence="6" id="KW-0004">4Fe-4S</keyword>
<feature type="transmembrane region" description="Helical" evidence="19">
    <location>
        <begin position="179"/>
        <end position="208"/>
    </location>
</feature>
<evidence type="ECO:0000256" key="2">
    <source>
        <dbReference type="ARBA" id="ARBA00001966"/>
    </source>
</evidence>
<reference evidence="21 22" key="1">
    <citation type="submission" date="2023-07" db="EMBL/GenBank/DDBJ databases">
        <title>Sequencing the genomes of 1000 actinobacteria strains.</title>
        <authorList>
            <person name="Klenk H.-P."/>
        </authorList>
    </citation>
    <scope>NUCLEOTIDE SEQUENCE [LARGE SCALE GENOMIC DNA]</scope>
    <source>
        <strain evidence="21 22">DSM 19426</strain>
    </source>
</reference>
<evidence type="ECO:0000256" key="6">
    <source>
        <dbReference type="ARBA" id="ARBA00022485"/>
    </source>
</evidence>
<dbReference type="EMBL" id="JAVDYG010000001">
    <property type="protein sequence ID" value="MDR7362063.1"/>
    <property type="molecule type" value="Genomic_DNA"/>
</dbReference>
<dbReference type="PRINTS" id="PR00344">
    <property type="entry name" value="BCTRLSENSOR"/>
</dbReference>
<comment type="function">
    <text evidence="17">Member of the two-component regulatory system NreB/NreC involved in the control of dissimilatory nitrate/nitrite reduction in response to oxygen. NreB functions as a direct oxygen sensor histidine kinase which is autophosphorylated, in the absence of oxygen, probably at the conserved histidine residue, and transfers its phosphate group probably to a conserved aspartate residue of NreC. NreB/NreC activates the expression of the nitrate (narGHJI) and nitrite (nir) reductase operons, as well as the putative nitrate transporter gene narT.</text>
</comment>
<dbReference type="EC" id="2.7.13.3" evidence="4"/>
<keyword evidence="19" id="KW-1133">Transmembrane helix</keyword>
<feature type="transmembrane region" description="Helical" evidence="19">
    <location>
        <begin position="12"/>
        <end position="31"/>
    </location>
</feature>
<name>A0ABU2BTW0_9ACTN</name>
<evidence type="ECO:0000256" key="5">
    <source>
        <dbReference type="ARBA" id="ARBA00017322"/>
    </source>
</evidence>
<keyword evidence="19" id="KW-0812">Transmembrane</keyword>
<feature type="domain" description="Histidine kinase" evidence="20">
    <location>
        <begin position="583"/>
        <end position="666"/>
    </location>
</feature>
<evidence type="ECO:0000256" key="9">
    <source>
        <dbReference type="ARBA" id="ARBA00022679"/>
    </source>
</evidence>
<accession>A0ABU2BTW0</accession>
<evidence type="ECO:0000256" key="7">
    <source>
        <dbReference type="ARBA" id="ARBA00022490"/>
    </source>
</evidence>
<feature type="transmembrane region" description="Helical" evidence="19">
    <location>
        <begin position="43"/>
        <end position="63"/>
    </location>
</feature>
<keyword evidence="11" id="KW-0547">Nucleotide-binding</keyword>
<evidence type="ECO:0000256" key="12">
    <source>
        <dbReference type="ARBA" id="ARBA00022777"/>
    </source>
</evidence>
<dbReference type="Gene3D" id="1.20.5.1930">
    <property type="match status" value="1"/>
</dbReference>
<dbReference type="PANTHER" id="PTHR24421">
    <property type="entry name" value="NITRATE/NITRITE SENSOR PROTEIN NARX-RELATED"/>
    <property type="match status" value="1"/>
</dbReference>
<evidence type="ECO:0000256" key="19">
    <source>
        <dbReference type="SAM" id="Phobius"/>
    </source>
</evidence>
<keyword evidence="7" id="KW-0963">Cytoplasm</keyword>
<comment type="cofactor">
    <cofactor evidence="2">
        <name>[4Fe-4S] cluster</name>
        <dbReference type="ChEBI" id="CHEBI:49883"/>
    </cofactor>
</comment>
<evidence type="ECO:0000256" key="11">
    <source>
        <dbReference type="ARBA" id="ARBA00022741"/>
    </source>
</evidence>
<feature type="transmembrane region" description="Helical" evidence="19">
    <location>
        <begin position="277"/>
        <end position="297"/>
    </location>
</feature>
<comment type="caution">
    <text evidence="21">The sequence shown here is derived from an EMBL/GenBank/DDBJ whole genome shotgun (WGS) entry which is preliminary data.</text>
</comment>
<dbReference type="InterPro" id="IPR036890">
    <property type="entry name" value="HATPase_C_sf"/>
</dbReference>
<evidence type="ECO:0000259" key="20">
    <source>
        <dbReference type="PROSITE" id="PS50109"/>
    </source>
</evidence>
<dbReference type="InterPro" id="IPR029016">
    <property type="entry name" value="GAF-like_dom_sf"/>
</dbReference>
<evidence type="ECO:0000256" key="18">
    <source>
        <dbReference type="ARBA" id="ARBA00030800"/>
    </source>
</evidence>
<dbReference type="GO" id="GO:0016301">
    <property type="term" value="F:kinase activity"/>
    <property type="evidence" value="ECO:0007669"/>
    <property type="project" value="UniProtKB-KW"/>
</dbReference>
<sequence>MPPLPTRLLPAAGAAAGVAAGVLGLVLHLGFADPPHAAGVTDWWPMGVVACLAFGPTGGWLASRRPEHPLGWLFLLLGLLEGVSLVATDYGLRALEHRWALAEAALWVGNWIWVLGLVPIASVVPLLVPDGHLPSRRWRPAFVLGCAAAVAAALGFAVQPYDATTPGLTDAGLTNPAHVAWLAGPVVGALLTTVTLVGVVLAVAGLVLRWRGSSGTERQQLKWVLVGVGAAVILFALGFALGPVVSALAMAPLPLAVVVAALRHGLGDVDVVISRSLVYVTLSGLVLVLYLALVSLLGTALGGLSSESTVVPLLSTAAVALGVLPLRDRLQRGVNRLVHGEEEEPYAVLGRLGDRLAAASTPESIEQEVLPVVTEQVARSLRAQSVVLRLSEGLVASHGFEVDNRTPTLTVPLVHAGEDLGSLAVHRVGGFDARAVRVLDHLASQVAVAARTVQLARESQRSRELAVLAREEERRRLRRDLHDGVGPSLAALALQVETARSLTGHDPEAAGRILDTLGPRLNGVVGEVRAMVNELRPPLLDELGLEAALRELVDRVTTATTRADLVVQSLPELPAAVEVAAYHIAREATANAVRHARASRVELRLGVADGMVQVEVRDDGSGLSPDRRSGVGLGSMRTRARELGGELLVDSSSRGTTVTAFLPGVSS</sequence>